<gene>
    <name evidence="7" type="ORF">GG681_03670</name>
</gene>
<dbReference type="InterPro" id="IPR013656">
    <property type="entry name" value="PAS_4"/>
</dbReference>
<dbReference type="SMART" id="SM00448">
    <property type="entry name" value="REC"/>
    <property type="match status" value="1"/>
</dbReference>
<evidence type="ECO:0000313" key="7">
    <source>
        <dbReference type="EMBL" id="MQY41724.1"/>
    </source>
</evidence>
<organism evidence="7 8">
    <name type="scientific">Tritonibacter aquimaris</name>
    <dbReference type="NCBI Taxonomy" id="2663379"/>
    <lineage>
        <taxon>Bacteria</taxon>
        <taxon>Pseudomonadati</taxon>
        <taxon>Pseudomonadota</taxon>
        <taxon>Alphaproteobacteria</taxon>
        <taxon>Rhodobacterales</taxon>
        <taxon>Paracoccaceae</taxon>
        <taxon>Tritonibacter</taxon>
    </lineage>
</organism>
<sequence>MDRIDPTYSEMTAAGLNLIAQAISIYDAELRLAVCNQRFQDLFSLPDALVTPGACFENTVRFIAQSGDYGDIDDIETFVAQRIAQAMTFEPHYFERTRKNGDVISVEGSPLPQGGWVTVYTDITRAKRAEQMLRSRSEELTEQLITHTEELSATNRELEASNIALEATKRALSLNERRIRMTTEMMPAHIAHLDRDGRYTFTNRRLSAVFPGRPTDILGMHISTALGETAFAKIEPHLIAAYQGARPVFEFTEDHDSRRIRVALTPDGTGGVYVLSMDITEETQARVALQQTRRRDMAAQMTNGLAHDFSNLLTVILGIQSKLTKMDLGAEAQQLVGATKSAAERGGRLLHRISQMTGVRPLRTQATNLGALLEEMKILASPALPRGIGLSVVNHTKAQLLLLDAGKLQDAILNLILNARDACASGGSGGQITVSAHEIGQTWIEITVTDTGTGFSAEALEQGLNPFFTTKGSAGSGLGLAMVYDMVKLTGGNVALSNTISGACVTLRLPYRRAPRASGGMALLVEDNDSLRVTYREMLTDLGYSVIEAVSSQEALALLRDLPDIVLVLSDIKLKGGDTGLALLDQRTPELCHIPAVLMTSALTSDPIFRSALKKAPVLQKPFTTDQLAALIGPEADS</sequence>
<accession>A0A844ATK7</accession>
<dbReference type="RefSeq" id="WP_153545235.1">
    <property type="nucleotide sequence ID" value="NZ_WIXK01000002.1"/>
</dbReference>
<dbReference type="InterPro" id="IPR005467">
    <property type="entry name" value="His_kinase_dom"/>
</dbReference>
<dbReference type="PRINTS" id="PR00344">
    <property type="entry name" value="BCTRLSENSOR"/>
</dbReference>
<dbReference type="PROSITE" id="PS50109">
    <property type="entry name" value="HIS_KIN"/>
    <property type="match status" value="1"/>
</dbReference>
<dbReference type="Pfam" id="PF08448">
    <property type="entry name" value="PAS_4"/>
    <property type="match status" value="1"/>
</dbReference>
<dbReference type="InterPro" id="IPR011006">
    <property type="entry name" value="CheY-like_superfamily"/>
</dbReference>
<proteinExistence type="predicted"/>
<dbReference type="InterPro" id="IPR003594">
    <property type="entry name" value="HATPase_dom"/>
</dbReference>
<feature type="domain" description="Histidine kinase" evidence="5">
    <location>
        <begin position="304"/>
        <end position="513"/>
    </location>
</feature>
<dbReference type="Pfam" id="PF02518">
    <property type="entry name" value="HATPase_c"/>
    <property type="match status" value="1"/>
</dbReference>
<dbReference type="PROSITE" id="PS50110">
    <property type="entry name" value="RESPONSE_REGULATORY"/>
    <property type="match status" value="1"/>
</dbReference>
<evidence type="ECO:0000313" key="8">
    <source>
        <dbReference type="Proteomes" id="UP000436694"/>
    </source>
</evidence>
<evidence type="ECO:0000256" key="3">
    <source>
        <dbReference type="PROSITE-ProRule" id="PRU00169"/>
    </source>
</evidence>
<dbReference type="EC" id="2.7.13.3" evidence="2"/>
<dbReference type="Proteomes" id="UP000436694">
    <property type="component" value="Unassembled WGS sequence"/>
</dbReference>
<dbReference type="Gene3D" id="3.30.450.20">
    <property type="entry name" value="PAS domain"/>
    <property type="match status" value="2"/>
</dbReference>
<dbReference type="AlphaFoldDB" id="A0A844ATK7"/>
<keyword evidence="8" id="KW-1185">Reference proteome</keyword>
<feature type="modified residue" description="4-aspartylphosphate" evidence="3">
    <location>
        <position position="571"/>
    </location>
</feature>
<protein>
    <recommendedName>
        <fullName evidence="2">histidine kinase</fullName>
        <ecNumber evidence="2">2.7.13.3</ecNumber>
    </recommendedName>
</protein>
<keyword evidence="4" id="KW-0175">Coiled coil</keyword>
<dbReference type="SUPFAM" id="SSF55874">
    <property type="entry name" value="ATPase domain of HSP90 chaperone/DNA topoisomerase II/histidine kinase"/>
    <property type="match status" value="1"/>
</dbReference>
<evidence type="ECO:0000256" key="1">
    <source>
        <dbReference type="ARBA" id="ARBA00000085"/>
    </source>
</evidence>
<evidence type="ECO:0000256" key="4">
    <source>
        <dbReference type="SAM" id="Coils"/>
    </source>
</evidence>
<dbReference type="SMART" id="SM00387">
    <property type="entry name" value="HATPase_c"/>
    <property type="match status" value="1"/>
</dbReference>
<comment type="catalytic activity">
    <reaction evidence="1">
        <text>ATP + protein L-histidine = ADP + protein N-phospho-L-histidine.</text>
        <dbReference type="EC" id="2.7.13.3"/>
    </reaction>
</comment>
<dbReference type="SUPFAM" id="SSF55785">
    <property type="entry name" value="PYP-like sensor domain (PAS domain)"/>
    <property type="match status" value="2"/>
</dbReference>
<feature type="coiled-coil region" evidence="4">
    <location>
        <begin position="123"/>
        <end position="157"/>
    </location>
</feature>
<dbReference type="InterPro" id="IPR036890">
    <property type="entry name" value="HATPase_C_sf"/>
</dbReference>
<reference evidence="7 8" key="1">
    <citation type="submission" date="2019-10" db="EMBL/GenBank/DDBJ databases">
        <title>Epibacterium sp. nov., isolated from seawater.</title>
        <authorList>
            <person name="Zhang X."/>
            <person name="Li N."/>
        </authorList>
    </citation>
    <scope>NUCLEOTIDE SEQUENCE [LARGE SCALE GENOMIC DNA]</scope>
    <source>
        <strain evidence="7 8">SM1969</strain>
    </source>
</reference>
<dbReference type="SUPFAM" id="SSF52172">
    <property type="entry name" value="CheY-like"/>
    <property type="match status" value="1"/>
</dbReference>
<dbReference type="InterPro" id="IPR001789">
    <property type="entry name" value="Sig_transdc_resp-reg_receiver"/>
</dbReference>
<dbReference type="GO" id="GO:0004673">
    <property type="term" value="F:protein histidine kinase activity"/>
    <property type="evidence" value="ECO:0007669"/>
    <property type="project" value="UniProtKB-EC"/>
</dbReference>
<evidence type="ECO:0000259" key="5">
    <source>
        <dbReference type="PROSITE" id="PS50109"/>
    </source>
</evidence>
<dbReference type="EMBL" id="WIXK01000002">
    <property type="protein sequence ID" value="MQY41724.1"/>
    <property type="molecule type" value="Genomic_DNA"/>
</dbReference>
<dbReference type="PANTHER" id="PTHR43065:SF42">
    <property type="entry name" value="TWO-COMPONENT SENSOR PPRA"/>
    <property type="match status" value="1"/>
</dbReference>
<dbReference type="InterPro" id="IPR004358">
    <property type="entry name" value="Sig_transdc_His_kin-like_C"/>
</dbReference>
<dbReference type="PANTHER" id="PTHR43065">
    <property type="entry name" value="SENSOR HISTIDINE KINASE"/>
    <property type="match status" value="1"/>
</dbReference>
<keyword evidence="3" id="KW-0597">Phosphoprotein</keyword>
<comment type="caution">
    <text evidence="7">The sequence shown here is derived from an EMBL/GenBank/DDBJ whole genome shotgun (WGS) entry which is preliminary data.</text>
</comment>
<dbReference type="InterPro" id="IPR035965">
    <property type="entry name" value="PAS-like_dom_sf"/>
</dbReference>
<name>A0A844ATK7_9RHOB</name>
<dbReference type="Pfam" id="PF12860">
    <property type="entry name" value="PAS_7"/>
    <property type="match status" value="1"/>
</dbReference>
<dbReference type="Gene3D" id="3.30.565.10">
    <property type="entry name" value="Histidine kinase-like ATPase, C-terminal domain"/>
    <property type="match status" value="1"/>
</dbReference>
<dbReference type="GO" id="GO:0000160">
    <property type="term" value="P:phosphorelay signal transduction system"/>
    <property type="evidence" value="ECO:0007669"/>
    <property type="project" value="InterPro"/>
</dbReference>
<evidence type="ECO:0000256" key="2">
    <source>
        <dbReference type="ARBA" id="ARBA00012438"/>
    </source>
</evidence>
<dbReference type="Pfam" id="PF00072">
    <property type="entry name" value="Response_reg"/>
    <property type="match status" value="1"/>
</dbReference>
<feature type="domain" description="Response regulatory" evidence="6">
    <location>
        <begin position="521"/>
        <end position="636"/>
    </location>
</feature>
<dbReference type="Gene3D" id="3.40.50.2300">
    <property type="match status" value="1"/>
</dbReference>
<evidence type="ECO:0000259" key="6">
    <source>
        <dbReference type="PROSITE" id="PS50110"/>
    </source>
</evidence>